<evidence type="ECO:0000256" key="1">
    <source>
        <dbReference type="SAM" id="Phobius"/>
    </source>
</evidence>
<keyword evidence="1" id="KW-0812">Transmembrane</keyword>
<evidence type="ECO:0000313" key="2">
    <source>
        <dbReference type="EMBL" id="NMB69683.1"/>
    </source>
</evidence>
<organism evidence="2 3">
    <name type="scientific">candidate division WWE3 bacterium</name>
    <dbReference type="NCBI Taxonomy" id="2053526"/>
    <lineage>
        <taxon>Bacteria</taxon>
        <taxon>Katanobacteria</taxon>
    </lineage>
</organism>
<gene>
    <name evidence="2" type="ORF">GYA27_00565</name>
</gene>
<reference evidence="2 3" key="1">
    <citation type="journal article" date="2020" name="Biotechnol. Biofuels">
        <title>New insights from the biogas microbiome by comprehensive genome-resolved metagenomics of nearly 1600 species originating from multiple anaerobic digesters.</title>
        <authorList>
            <person name="Campanaro S."/>
            <person name="Treu L."/>
            <person name="Rodriguez-R L.M."/>
            <person name="Kovalovszki A."/>
            <person name="Ziels R.M."/>
            <person name="Maus I."/>
            <person name="Zhu X."/>
            <person name="Kougias P.G."/>
            <person name="Basile A."/>
            <person name="Luo G."/>
            <person name="Schluter A."/>
            <person name="Konstantinidis K.T."/>
            <person name="Angelidaki I."/>
        </authorList>
    </citation>
    <scope>NUCLEOTIDE SEQUENCE [LARGE SCALE GENOMIC DNA]</scope>
    <source>
        <strain evidence="2">AS27yjCOA_165</strain>
    </source>
</reference>
<proteinExistence type="predicted"/>
<dbReference type="Proteomes" id="UP000526033">
    <property type="component" value="Unassembled WGS sequence"/>
</dbReference>
<name>A0A7X9HGK4_UNCKA</name>
<dbReference type="AlphaFoldDB" id="A0A7X9HGK4"/>
<evidence type="ECO:0000313" key="3">
    <source>
        <dbReference type="Proteomes" id="UP000526033"/>
    </source>
</evidence>
<dbReference type="EMBL" id="JAAZNL010000004">
    <property type="protein sequence ID" value="NMB69683.1"/>
    <property type="molecule type" value="Genomic_DNA"/>
</dbReference>
<sequence length="136" mass="15770">MKHLLRVFTFVLIAVFSAEMLLPFFSFGKDPKTMYLFIVLLFLLFNFKKPILKTIALPDDGLLYLFISFVLTLIVINVYSMFFSYFHIEPVTTPNLLILGVVLTSYNLSKLWSGALAALLISLIYNYLDWVSRRKK</sequence>
<keyword evidence="1" id="KW-0472">Membrane</keyword>
<feature type="transmembrane region" description="Helical" evidence="1">
    <location>
        <begin position="33"/>
        <end position="51"/>
    </location>
</feature>
<feature type="transmembrane region" description="Helical" evidence="1">
    <location>
        <begin position="108"/>
        <end position="128"/>
    </location>
</feature>
<accession>A0A7X9HGK4</accession>
<comment type="caution">
    <text evidence="2">The sequence shown here is derived from an EMBL/GenBank/DDBJ whole genome shotgun (WGS) entry which is preliminary data.</text>
</comment>
<keyword evidence="1" id="KW-1133">Transmembrane helix</keyword>
<feature type="transmembrane region" description="Helical" evidence="1">
    <location>
        <begin position="63"/>
        <end position="88"/>
    </location>
</feature>
<feature type="transmembrane region" description="Helical" evidence="1">
    <location>
        <begin position="7"/>
        <end position="27"/>
    </location>
</feature>
<protein>
    <submittedName>
        <fullName evidence="2">Uncharacterized protein</fullName>
    </submittedName>
</protein>